<dbReference type="InterPro" id="IPR035396">
    <property type="entry name" value="Bac_rhamnosid6H"/>
</dbReference>
<dbReference type="Pfam" id="PF17390">
    <property type="entry name" value="Bac_rhamnosid_C"/>
    <property type="match status" value="1"/>
</dbReference>
<dbReference type="AlphaFoldDB" id="W3WYT1"/>
<dbReference type="SUPFAM" id="SSF48208">
    <property type="entry name" value="Six-hairpin glycosidases"/>
    <property type="match status" value="1"/>
</dbReference>
<proteinExistence type="predicted"/>
<comment type="catalytic activity">
    <reaction evidence="1">
        <text>Hydrolysis of terminal non-reducing alpha-L-rhamnose residues in alpha-L-rhamnosides.</text>
        <dbReference type="EC" id="3.2.1.40"/>
    </reaction>
</comment>
<accession>W3WYT1</accession>
<name>W3WYT1_PESFW</name>
<evidence type="ECO:0000256" key="2">
    <source>
        <dbReference type="ARBA" id="ARBA00012652"/>
    </source>
</evidence>
<dbReference type="RefSeq" id="XP_007835658.1">
    <property type="nucleotide sequence ID" value="XM_007837467.1"/>
</dbReference>
<evidence type="ECO:0000256" key="1">
    <source>
        <dbReference type="ARBA" id="ARBA00001445"/>
    </source>
</evidence>
<reference evidence="7" key="1">
    <citation type="journal article" date="2015" name="BMC Genomics">
        <title>Genomic and transcriptomic analysis of the endophytic fungus Pestalotiopsis fici reveals its lifestyle and high potential for synthesis of natural products.</title>
        <authorList>
            <person name="Wang X."/>
            <person name="Zhang X."/>
            <person name="Liu L."/>
            <person name="Xiang M."/>
            <person name="Wang W."/>
            <person name="Sun X."/>
            <person name="Che Y."/>
            <person name="Guo L."/>
            <person name="Liu G."/>
            <person name="Guo L."/>
            <person name="Wang C."/>
            <person name="Yin W.B."/>
            <person name="Stadler M."/>
            <person name="Zhang X."/>
            <person name="Liu X."/>
        </authorList>
    </citation>
    <scope>NUCLEOTIDE SEQUENCE [LARGE SCALE GENOMIC DNA]</scope>
    <source>
        <strain evidence="7">W106-1 / CGMCC3.15140</strain>
    </source>
</reference>
<evidence type="ECO:0000313" key="6">
    <source>
        <dbReference type="EMBL" id="ETS79033.1"/>
    </source>
</evidence>
<dbReference type="InterPro" id="IPR016007">
    <property type="entry name" value="Alpha_rhamnosid"/>
</dbReference>
<keyword evidence="3" id="KW-0378">Hydrolase</keyword>
<dbReference type="OrthoDB" id="10036721at2759"/>
<dbReference type="EC" id="3.2.1.40" evidence="2"/>
<dbReference type="OMA" id="GRIECAW"/>
<evidence type="ECO:0000313" key="7">
    <source>
        <dbReference type="Proteomes" id="UP000030651"/>
    </source>
</evidence>
<dbReference type="InterPro" id="IPR012341">
    <property type="entry name" value="6hp_glycosidase-like_sf"/>
</dbReference>
<keyword evidence="7" id="KW-1185">Reference proteome</keyword>
<dbReference type="PANTHER" id="PTHR33307:SF11">
    <property type="entry name" value="ALPHA-L-RHAMNOSIDASE"/>
    <property type="match status" value="1"/>
</dbReference>
<evidence type="ECO:0000259" key="5">
    <source>
        <dbReference type="Pfam" id="PF17390"/>
    </source>
</evidence>
<dbReference type="HOGENOM" id="CLU_562720_0_0_1"/>
<feature type="domain" description="Alpha-L-rhamnosidase six-hairpin glycosidase" evidence="4">
    <location>
        <begin position="32"/>
        <end position="364"/>
    </location>
</feature>
<sequence>MYHGFRYLAVNTTEAPTVADAVGLVIRTGAESVGSFETSDDMLNSIHRITDRAIQSNLFSVMTDCPHREKLGWLEQTHLVFQPVTRNYDSLALGNGIVATMLDAQTDDGLVPDIAPEFVVFAQGFRDDPNWGNALVRMPLMLYQQYGFTSILEESYDAMTAYVDFLTAKTSNNTLAYGLCDWITFDDSTPVGITATFGYYQALEAIQQIATILGKTADGDTYGATIEAVQEAFASDFLAISDDGVYTYGSGSQASNAIALDMGVVPAEQQSAVAQAIADSIIENGNHLTVGEIALPSLFRALQSLGLNDVVYNMMTVSTAPSYAYQVLQGATSLTERWDGPTASCSGCNSLNHFMLGYADQWLLELSGLSQADNSSAWESIQYSPIFVTNLTSASSSYRSVRGVASASWALAENTLTYDIVVPVGASGLVTLNLTALGLDTIQESGTVLNETSSGNGINGYSFTNGTASVKVGSGQYAFVASLAS</sequence>
<dbReference type="GO" id="GO:0005975">
    <property type="term" value="P:carbohydrate metabolic process"/>
    <property type="evidence" value="ECO:0007669"/>
    <property type="project" value="InterPro"/>
</dbReference>
<dbReference type="GO" id="GO:0030596">
    <property type="term" value="F:alpha-L-rhamnosidase activity"/>
    <property type="evidence" value="ECO:0007669"/>
    <property type="project" value="UniProtKB-EC"/>
</dbReference>
<feature type="domain" description="Alpha-L-rhamnosidase C-terminal" evidence="5">
    <location>
        <begin position="375"/>
        <end position="437"/>
    </location>
</feature>
<dbReference type="InterPro" id="IPR008928">
    <property type="entry name" value="6-hairpin_glycosidase_sf"/>
</dbReference>
<dbReference type="KEGG" id="pfy:PFICI_08886"/>
<dbReference type="Gene3D" id="2.60.420.10">
    <property type="entry name" value="Maltose phosphorylase, domain 3"/>
    <property type="match status" value="1"/>
</dbReference>
<evidence type="ECO:0000256" key="3">
    <source>
        <dbReference type="ARBA" id="ARBA00022801"/>
    </source>
</evidence>
<dbReference type="eggNOG" id="ENOG502QW2K">
    <property type="taxonomic scope" value="Eukaryota"/>
</dbReference>
<dbReference type="GeneID" id="19273899"/>
<evidence type="ECO:0000259" key="4">
    <source>
        <dbReference type="Pfam" id="PF17389"/>
    </source>
</evidence>
<dbReference type="InterPro" id="IPR035398">
    <property type="entry name" value="Bac_rhamnosid_C"/>
</dbReference>
<dbReference type="Proteomes" id="UP000030651">
    <property type="component" value="Unassembled WGS sequence"/>
</dbReference>
<protein>
    <recommendedName>
        <fullName evidence="2">alpha-L-rhamnosidase</fullName>
        <ecNumber evidence="2">3.2.1.40</ecNumber>
    </recommendedName>
</protein>
<dbReference type="Pfam" id="PF17389">
    <property type="entry name" value="Bac_rhamnosid6H"/>
    <property type="match status" value="1"/>
</dbReference>
<dbReference type="EMBL" id="KI912114">
    <property type="protein sequence ID" value="ETS79033.1"/>
    <property type="molecule type" value="Genomic_DNA"/>
</dbReference>
<dbReference type="InParanoid" id="W3WYT1"/>
<organism evidence="6 7">
    <name type="scientific">Pestalotiopsis fici (strain W106-1 / CGMCC3.15140)</name>
    <dbReference type="NCBI Taxonomy" id="1229662"/>
    <lineage>
        <taxon>Eukaryota</taxon>
        <taxon>Fungi</taxon>
        <taxon>Dikarya</taxon>
        <taxon>Ascomycota</taxon>
        <taxon>Pezizomycotina</taxon>
        <taxon>Sordariomycetes</taxon>
        <taxon>Xylariomycetidae</taxon>
        <taxon>Amphisphaeriales</taxon>
        <taxon>Sporocadaceae</taxon>
        <taxon>Pestalotiopsis</taxon>
    </lineage>
</organism>
<gene>
    <name evidence="6" type="ORF">PFICI_08886</name>
</gene>
<dbReference type="PANTHER" id="PTHR33307">
    <property type="entry name" value="ALPHA-RHAMNOSIDASE (EUROFUNG)"/>
    <property type="match status" value="1"/>
</dbReference>
<dbReference type="Gene3D" id="1.50.10.10">
    <property type="match status" value="1"/>
</dbReference>